<accession>A0A2T1DV18</accession>
<evidence type="ECO:0000259" key="1">
    <source>
        <dbReference type="Pfam" id="PF12965"/>
    </source>
</evidence>
<dbReference type="PANTHER" id="PTHR34985">
    <property type="entry name" value="SLR0554 PROTEIN"/>
    <property type="match status" value="1"/>
</dbReference>
<dbReference type="NCBIfam" id="NF042913">
    <property type="entry name" value="CyRepA1"/>
    <property type="match status" value="1"/>
</dbReference>
<dbReference type="InterPro" id="IPR049996">
    <property type="entry name" value="Slr7037-like"/>
</dbReference>
<organism evidence="2 3">
    <name type="scientific">Stenomitos frigidus ULC18</name>
    <dbReference type="NCBI Taxonomy" id="2107698"/>
    <lineage>
        <taxon>Bacteria</taxon>
        <taxon>Bacillati</taxon>
        <taxon>Cyanobacteriota</taxon>
        <taxon>Cyanophyceae</taxon>
        <taxon>Leptolyngbyales</taxon>
        <taxon>Leptolyngbyaceae</taxon>
        <taxon>Stenomitos</taxon>
    </lineage>
</organism>
<dbReference type="PANTHER" id="PTHR34985:SF1">
    <property type="entry name" value="SLR0554 PROTEIN"/>
    <property type="match status" value="1"/>
</dbReference>
<dbReference type="Pfam" id="PF12965">
    <property type="entry name" value="DUF3854"/>
    <property type="match status" value="1"/>
</dbReference>
<evidence type="ECO:0000313" key="2">
    <source>
        <dbReference type="EMBL" id="PSB24224.1"/>
    </source>
</evidence>
<comment type="caution">
    <text evidence="2">The sequence shown here is derived from an EMBL/GenBank/DDBJ whole genome shotgun (WGS) entry which is preliminary data.</text>
</comment>
<dbReference type="InterPro" id="IPR024385">
    <property type="entry name" value="DUF3854"/>
</dbReference>
<dbReference type="SUPFAM" id="SSF52540">
    <property type="entry name" value="P-loop containing nucleoside triphosphate hydrolases"/>
    <property type="match status" value="1"/>
</dbReference>
<dbReference type="OrthoDB" id="473036at2"/>
<proteinExistence type="predicted"/>
<feature type="domain" description="DUF3854" evidence="1">
    <location>
        <begin position="152"/>
        <end position="278"/>
    </location>
</feature>
<keyword evidence="3" id="KW-1185">Reference proteome</keyword>
<gene>
    <name evidence="2" type="ORF">C7B82_27875</name>
</gene>
<reference evidence="2 3" key="2">
    <citation type="submission" date="2018-03" db="EMBL/GenBank/DDBJ databases">
        <title>The ancient ancestry and fast evolution of plastids.</title>
        <authorList>
            <person name="Moore K.R."/>
            <person name="Magnabosco C."/>
            <person name="Momper L."/>
            <person name="Gold D.A."/>
            <person name="Bosak T."/>
            <person name="Fournier G.P."/>
        </authorList>
    </citation>
    <scope>NUCLEOTIDE SEQUENCE [LARGE SCALE GENOMIC DNA]</scope>
    <source>
        <strain evidence="2 3">ULC18</strain>
    </source>
</reference>
<dbReference type="EMBL" id="PVWK01000150">
    <property type="protein sequence ID" value="PSB24224.1"/>
    <property type="molecule type" value="Genomic_DNA"/>
</dbReference>
<name>A0A2T1DV18_9CYAN</name>
<sequence>MSARSQTLGSSTPIAPQAPTFDAFRQTIAREFIHGSAIAPALFKAAIALVSDTETFAGGDVTYPIHEALNWHLTRFGYQARETLSAALLLNEDGSAWQAKLSTPRTESNGKAQKYETPVGNGARAYLPSVPPVIRQRIAARYGIPIPLDGSFWDWYEQHPEIPFTVTEGGKKGLAGFSHGFVTIALYGCHGGYRTKDALSHPIPPTLIPDLARFAKPSRQIAMAFDTDASEKTRRRVNIAQARLGNLLAAHGCDVAIARWDCQQGKGLDDLIVQSGVTAWETAYAEALPLSQWQIWQRLERQLTYPVNLRVNVGDLSTLEADTLPSEGLIAMCSSKGTGKTKLIATLLADQERVLSLTHRIALGRNLCTRTGLHYRGDLDKVKGQYIHESGYTLRIGSCVDGLLSLDPNHFAGGDLVLDEVVQLVRHLLTSSTCAREGKRPALLARFRALVKNAKRVLIADADLDNATLHYLQALRGEPAPVFLVKNDFETVPYTCRFLTAPDRTAITGELLTAIAQQTPGQVFFVATDSKATSKALHRLIMQQYPEQRVLLLNSETTGGECEREFMQTPDVVLTRGDYDVILCSPSVATGVSIECRGVVSQVYGIFTGVSATDADISQSLSRVRAPVERVVWCAKTGANFAKVSRAVNPLEVRSHLQAQTTATVQLLRSSLKEDIVDGINALDWRSDPHIGLYCQFAAEQNRAMRCLREALLVRLRFEGNTLTLEDRASNPALKALLAQTRTELQLFDAEALVATETLTYSEVLALEQKESLGPEDRLAMQKWYLLDFYVLETLTVDDCLWDKDGRRRGELLSLESLLFPTVALERTARALEKQAVWQQGYCPWDIANTPLRRWLLVEVGIGQLITKLREGWRWCKYDLKPYADRARALAPQIKVALHFTINEAMSDTQVVHQLIAQLGIKLTRHWSRSLAGYEGEKLRTYALDQAHWHKLAAVLERREAKRQCLPAQRLEAEGVGSPVVFEVIRPEGDPEANRNAWLTPAALADVQALLETAGDDPDVLAKVRLAIPAYVLRHLGSATA</sequence>
<dbReference type="InterPro" id="IPR027417">
    <property type="entry name" value="P-loop_NTPase"/>
</dbReference>
<evidence type="ECO:0000313" key="3">
    <source>
        <dbReference type="Proteomes" id="UP000239576"/>
    </source>
</evidence>
<dbReference type="AlphaFoldDB" id="A0A2T1DV18"/>
<reference evidence="3" key="1">
    <citation type="submission" date="2018-02" db="EMBL/GenBank/DDBJ databases">
        <authorList>
            <person name="Moore K."/>
            <person name="Momper L."/>
        </authorList>
    </citation>
    <scope>NUCLEOTIDE SEQUENCE [LARGE SCALE GENOMIC DNA]</scope>
    <source>
        <strain evidence="3">ULC18</strain>
    </source>
</reference>
<dbReference type="Proteomes" id="UP000239576">
    <property type="component" value="Unassembled WGS sequence"/>
</dbReference>
<protein>
    <recommendedName>
        <fullName evidence="1">DUF3854 domain-containing protein</fullName>
    </recommendedName>
</protein>
<dbReference type="RefSeq" id="WP_106260252.1">
    <property type="nucleotide sequence ID" value="NZ_CAWNSW010000132.1"/>
</dbReference>